<dbReference type="AlphaFoldDB" id="X1AC86"/>
<protein>
    <submittedName>
        <fullName evidence="1">Uncharacterized protein</fullName>
    </submittedName>
</protein>
<reference evidence="1" key="1">
    <citation type="journal article" date="2014" name="Front. Microbiol.">
        <title>High frequency of phylogenetically diverse reductive dehalogenase-homologous genes in deep subseafloor sedimentary metagenomes.</title>
        <authorList>
            <person name="Kawai M."/>
            <person name="Futagami T."/>
            <person name="Toyoda A."/>
            <person name="Takaki Y."/>
            <person name="Nishi S."/>
            <person name="Hori S."/>
            <person name="Arai W."/>
            <person name="Tsubouchi T."/>
            <person name="Morono Y."/>
            <person name="Uchiyama I."/>
            <person name="Ito T."/>
            <person name="Fujiyama A."/>
            <person name="Inagaki F."/>
            <person name="Takami H."/>
        </authorList>
    </citation>
    <scope>NUCLEOTIDE SEQUENCE</scope>
    <source>
        <strain evidence="1">Expedition CK06-06</strain>
    </source>
</reference>
<evidence type="ECO:0000313" key="1">
    <source>
        <dbReference type="EMBL" id="GAG79484.1"/>
    </source>
</evidence>
<sequence length="40" mass="4623">YICPRRQAIITGVTFVSKNGEEDTIQFNKQCIVQISPRRL</sequence>
<proteinExistence type="predicted"/>
<feature type="non-terminal residue" evidence="1">
    <location>
        <position position="1"/>
    </location>
</feature>
<gene>
    <name evidence="1" type="ORF">S01H4_23642</name>
</gene>
<organism evidence="1">
    <name type="scientific">marine sediment metagenome</name>
    <dbReference type="NCBI Taxonomy" id="412755"/>
    <lineage>
        <taxon>unclassified sequences</taxon>
        <taxon>metagenomes</taxon>
        <taxon>ecological metagenomes</taxon>
    </lineage>
</organism>
<name>X1AC86_9ZZZZ</name>
<accession>X1AC86</accession>
<comment type="caution">
    <text evidence="1">The sequence shown here is derived from an EMBL/GenBank/DDBJ whole genome shotgun (WGS) entry which is preliminary data.</text>
</comment>
<dbReference type="EMBL" id="BART01010996">
    <property type="protein sequence ID" value="GAG79484.1"/>
    <property type="molecule type" value="Genomic_DNA"/>
</dbReference>